<evidence type="ECO:0000313" key="1">
    <source>
        <dbReference type="EMBL" id="UXE60137.1"/>
    </source>
</evidence>
<dbReference type="PANTHER" id="PTHR34504">
    <property type="entry name" value="ANTITOXIN HICB"/>
    <property type="match status" value="1"/>
</dbReference>
<protein>
    <submittedName>
        <fullName evidence="1">Type II toxin-antitoxin system HicB family antitoxin</fullName>
    </submittedName>
</protein>
<dbReference type="KEGG" id="wna:KA717_31510"/>
<dbReference type="Gene3D" id="3.30.160.250">
    <property type="match status" value="1"/>
</dbReference>
<dbReference type="EMBL" id="CP073041">
    <property type="protein sequence ID" value="UXE60137.1"/>
    <property type="molecule type" value="Genomic_DNA"/>
</dbReference>
<accession>A0A977KUG3</accession>
<dbReference type="InterPro" id="IPR051404">
    <property type="entry name" value="TA_system_antitoxin"/>
</dbReference>
<sequence>MKLFTAIIERDVDTNLYVGYVPGFVGAHSQGETLDELRENLQEVIEMLLEDQDISIEAEFVGTQQIAVA</sequence>
<reference evidence="1" key="1">
    <citation type="submission" date="2021-04" db="EMBL/GenBank/DDBJ databases">
        <title>Genome sequence of Woronichinia naegeliana from Washington state freshwater lake bloom.</title>
        <authorList>
            <person name="Dreher T.W."/>
        </authorList>
    </citation>
    <scope>NUCLEOTIDE SEQUENCE</scope>
    <source>
        <strain evidence="1">WA131</strain>
    </source>
</reference>
<dbReference type="InterPro" id="IPR049389">
    <property type="entry name" value="TTHA0281-like"/>
</dbReference>
<dbReference type="Pfam" id="PF21748">
    <property type="entry name" value="UPF0150"/>
    <property type="match status" value="1"/>
</dbReference>
<name>A0A977KUG3_9CYAN</name>
<gene>
    <name evidence="1" type="ORF">KA717_31510</name>
</gene>
<organism evidence="1">
    <name type="scientific">Woronichinia naegeliana WA131</name>
    <dbReference type="NCBI Taxonomy" id="2824559"/>
    <lineage>
        <taxon>Bacteria</taxon>
        <taxon>Bacillati</taxon>
        <taxon>Cyanobacteriota</taxon>
        <taxon>Cyanophyceae</taxon>
        <taxon>Synechococcales</taxon>
        <taxon>Coelosphaeriaceae</taxon>
        <taxon>Woronichinia</taxon>
    </lineage>
</organism>
<dbReference type="InterPro" id="IPR035069">
    <property type="entry name" value="TTHA1013/TTHA0281-like"/>
</dbReference>
<dbReference type="PANTHER" id="PTHR34504:SF4">
    <property type="entry name" value="ANTITOXIN HICB"/>
    <property type="match status" value="1"/>
</dbReference>
<proteinExistence type="predicted"/>
<dbReference type="Proteomes" id="UP001065613">
    <property type="component" value="Chromosome"/>
</dbReference>
<dbReference type="AlphaFoldDB" id="A0A977KUG3"/>
<dbReference type="SUPFAM" id="SSF143100">
    <property type="entry name" value="TTHA1013/TTHA0281-like"/>
    <property type="match status" value="1"/>
</dbReference>